<gene>
    <name evidence="1" type="ORF">GCM10007423_20540</name>
</gene>
<dbReference type="EMBL" id="BMIA01000001">
    <property type="protein sequence ID" value="GGH31593.1"/>
    <property type="molecule type" value="Genomic_DNA"/>
</dbReference>
<evidence type="ECO:0000313" key="2">
    <source>
        <dbReference type="Proteomes" id="UP000600214"/>
    </source>
</evidence>
<organism evidence="1 2">
    <name type="scientific">Dyadobacter endophyticus</name>
    <dbReference type="NCBI Taxonomy" id="1749036"/>
    <lineage>
        <taxon>Bacteria</taxon>
        <taxon>Pseudomonadati</taxon>
        <taxon>Bacteroidota</taxon>
        <taxon>Cytophagia</taxon>
        <taxon>Cytophagales</taxon>
        <taxon>Spirosomataceae</taxon>
        <taxon>Dyadobacter</taxon>
    </lineage>
</organism>
<dbReference type="Proteomes" id="UP000600214">
    <property type="component" value="Unassembled WGS sequence"/>
</dbReference>
<evidence type="ECO:0008006" key="3">
    <source>
        <dbReference type="Google" id="ProtNLM"/>
    </source>
</evidence>
<reference evidence="2" key="1">
    <citation type="journal article" date="2019" name="Int. J. Syst. Evol. Microbiol.">
        <title>The Global Catalogue of Microorganisms (GCM) 10K type strain sequencing project: providing services to taxonomists for standard genome sequencing and annotation.</title>
        <authorList>
            <consortium name="The Broad Institute Genomics Platform"/>
            <consortium name="The Broad Institute Genome Sequencing Center for Infectious Disease"/>
            <person name="Wu L."/>
            <person name="Ma J."/>
        </authorList>
    </citation>
    <scope>NUCLEOTIDE SEQUENCE [LARGE SCALE GENOMIC DNA]</scope>
    <source>
        <strain evidence="2">CGMCC 1.15288</strain>
    </source>
</reference>
<protein>
    <recommendedName>
        <fullName evidence="3">Lipocalin-like domain-containing protein</fullName>
    </recommendedName>
</protein>
<evidence type="ECO:0000313" key="1">
    <source>
        <dbReference type="EMBL" id="GGH31593.1"/>
    </source>
</evidence>
<sequence>MNRLLLFLVLALAFAQCKRDRDPEPQPEISGIVGEWHMIETRYTSGDSTVIKNMTNEPQRAFSIRFDGVMLYDGFASCCAASEYLVNGKAFEVKPLKDVPHDLDCGLVDCWACPKLIITQTGDEMTIESCNGGISKYVRKK</sequence>
<accession>A0ABQ1YMD8</accession>
<keyword evidence="2" id="KW-1185">Reference proteome</keyword>
<comment type="caution">
    <text evidence="1">The sequence shown here is derived from an EMBL/GenBank/DDBJ whole genome shotgun (WGS) entry which is preliminary data.</text>
</comment>
<proteinExistence type="predicted"/>
<name>A0ABQ1YMD8_9BACT</name>
<dbReference type="RefSeq" id="WP_188931345.1">
    <property type="nucleotide sequence ID" value="NZ_BMIA01000001.1"/>
</dbReference>